<name>A0A392VXM5_9FABA</name>
<evidence type="ECO:0000313" key="2">
    <source>
        <dbReference type="Proteomes" id="UP000265520"/>
    </source>
</evidence>
<proteinExistence type="predicted"/>
<dbReference type="EMBL" id="LXQA011294492">
    <property type="protein sequence ID" value="MCI92222.1"/>
    <property type="molecule type" value="Genomic_DNA"/>
</dbReference>
<accession>A0A392VXM5</accession>
<dbReference type="Proteomes" id="UP000265520">
    <property type="component" value="Unassembled WGS sequence"/>
</dbReference>
<keyword evidence="2" id="KW-1185">Reference proteome</keyword>
<comment type="caution">
    <text evidence="1">The sequence shown here is derived from an EMBL/GenBank/DDBJ whole genome shotgun (WGS) entry which is preliminary data.</text>
</comment>
<dbReference type="AlphaFoldDB" id="A0A392VXM5"/>
<sequence length="69" mass="7254">IELGCRDVHSGVGGWRGGVGLTETVVGMGRGVVRGVSDLTFELLFSGSSSDSWHWRPDPGAGYSVRGAY</sequence>
<feature type="non-terminal residue" evidence="1">
    <location>
        <position position="69"/>
    </location>
</feature>
<protein>
    <submittedName>
        <fullName evidence="1">Uncharacterized protein</fullName>
    </submittedName>
</protein>
<reference evidence="1 2" key="1">
    <citation type="journal article" date="2018" name="Front. Plant Sci.">
        <title>Red Clover (Trifolium pratense) and Zigzag Clover (T. medium) - A Picture of Genomic Similarities and Differences.</title>
        <authorList>
            <person name="Dluhosova J."/>
            <person name="Istvanek J."/>
            <person name="Nedelnik J."/>
            <person name="Repkova J."/>
        </authorList>
    </citation>
    <scope>NUCLEOTIDE SEQUENCE [LARGE SCALE GENOMIC DNA]</scope>
    <source>
        <strain evidence="2">cv. 10/8</strain>
        <tissue evidence="1">Leaf</tissue>
    </source>
</reference>
<feature type="non-terminal residue" evidence="1">
    <location>
        <position position="1"/>
    </location>
</feature>
<organism evidence="1 2">
    <name type="scientific">Trifolium medium</name>
    <dbReference type="NCBI Taxonomy" id="97028"/>
    <lineage>
        <taxon>Eukaryota</taxon>
        <taxon>Viridiplantae</taxon>
        <taxon>Streptophyta</taxon>
        <taxon>Embryophyta</taxon>
        <taxon>Tracheophyta</taxon>
        <taxon>Spermatophyta</taxon>
        <taxon>Magnoliopsida</taxon>
        <taxon>eudicotyledons</taxon>
        <taxon>Gunneridae</taxon>
        <taxon>Pentapetalae</taxon>
        <taxon>rosids</taxon>
        <taxon>fabids</taxon>
        <taxon>Fabales</taxon>
        <taxon>Fabaceae</taxon>
        <taxon>Papilionoideae</taxon>
        <taxon>50 kb inversion clade</taxon>
        <taxon>NPAAA clade</taxon>
        <taxon>Hologalegina</taxon>
        <taxon>IRL clade</taxon>
        <taxon>Trifolieae</taxon>
        <taxon>Trifolium</taxon>
    </lineage>
</organism>
<evidence type="ECO:0000313" key="1">
    <source>
        <dbReference type="EMBL" id="MCI92222.1"/>
    </source>
</evidence>